<evidence type="ECO:0000313" key="3">
    <source>
        <dbReference type="Proteomes" id="UP000561271"/>
    </source>
</evidence>
<dbReference type="Gene3D" id="3.40.50.300">
    <property type="entry name" value="P-loop containing nucleotide triphosphate hydrolases"/>
    <property type="match status" value="1"/>
</dbReference>
<dbReference type="InterPro" id="IPR002586">
    <property type="entry name" value="CobQ/CobB/MinD/ParA_Nub-bd_dom"/>
</dbReference>
<feature type="domain" description="CobQ/CobB/MinD/ParA nucleotide binding" evidence="1">
    <location>
        <begin position="8"/>
        <end position="192"/>
    </location>
</feature>
<name>A0A6V8PZF8_9ACTN</name>
<proteinExistence type="predicted"/>
<dbReference type="GO" id="GO:0042242">
    <property type="term" value="F:cobyrinic acid a,c-diamide synthase activity"/>
    <property type="evidence" value="ECO:0007669"/>
    <property type="project" value="InterPro"/>
</dbReference>
<evidence type="ECO:0000259" key="1">
    <source>
        <dbReference type="Pfam" id="PF01656"/>
    </source>
</evidence>
<reference evidence="2 3" key="1">
    <citation type="journal article" date="2020" name="Front. Microbiol.">
        <title>Single-cell genomics of novel Actinobacteria with the Wood-Ljungdahl pathway discovered in a serpentinizing system.</title>
        <authorList>
            <person name="Merino N."/>
            <person name="Kawai M."/>
            <person name="Boyd E.S."/>
            <person name="Colman D.R."/>
            <person name="McGlynn S.E."/>
            <person name="Nealson K.H."/>
            <person name="Kurokawa K."/>
            <person name="Hongoh Y."/>
        </authorList>
    </citation>
    <scope>NUCLEOTIDE SEQUENCE [LARGE SCALE GENOMIC DNA]</scope>
    <source>
        <strain evidence="2 3">S44</strain>
    </source>
</reference>
<feature type="non-terminal residue" evidence="2">
    <location>
        <position position="277"/>
    </location>
</feature>
<dbReference type="NCBIfam" id="NF002204">
    <property type="entry name" value="PRK01077.1"/>
    <property type="match status" value="1"/>
</dbReference>
<sequence>MKSKYPRIIMAGLKGGSGKTTLSLGLIAAFRKKGMKVIPFKKGPDYIDGGWLSSAAGNQCYNLDTFLISESRIMPSFINHAKPADIAVIEGNRGFYDGMDEYGAHSTAELAKMLKSPVLLIVDCTKATRTIAAIISGIQKFDAGVEIKGVVLNYIAGGRHESIIRNSIEKYCNIPVLGAFPRMKEENFPERHMGLVPFQEHIGAQKAIDKALEITEKYIDVDAVLKIAKEAEPMTNTIHDTRCRIQDEGNRASCIMHHASSGLKIGVIRDSAFQFYY</sequence>
<dbReference type="Proteomes" id="UP000561271">
    <property type="component" value="Unassembled WGS sequence"/>
</dbReference>
<dbReference type="PANTHER" id="PTHR43873:SF1">
    <property type="entry name" value="COBYRINATE A,C-DIAMIDE SYNTHASE"/>
    <property type="match status" value="1"/>
</dbReference>
<accession>A0A6V8PZF8</accession>
<evidence type="ECO:0000313" key="2">
    <source>
        <dbReference type="EMBL" id="GFP37872.1"/>
    </source>
</evidence>
<dbReference type="SUPFAM" id="SSF52540">
    <property type="entry name" value="P-loop containing nucleoside triphosphate hydrolases"/>
    <property type="match status" value="1"/>
</dbReference>
<dbReference type="RefSeq" id="WP_176232002.1">
    <property type="nucleotide sequence ID" value="NZ_BLSC01000198.1"/>
</dbReference>
<dbReference type="InterPro" id="IPR004484">
    <property type="entry name" value="CbiA/CobB_synth"/>
</dbReference>
<protein>
    <submittedName>
        <fullName evidence="2">Cobyrinic acid a,c-diamide synthase</fullName>
    </submittedName>
</protein>
<dbReference type="PANTHER" id="PTHR43873">
    <property type="entry name" value="COBYRINATE A,C-DIAMIDE SYNTHASE"/>
    <property type="match status" value="1"/>
</dbReference>
<comment type="caution">
    <text evidence="2">The sequence shown here is derived from an EMBL/GenBank/DDBJ whole genome shotgun (WGS) entry which is preliminary data.</text>
</comment>
<dbReference type="EMBL" id="BLSC01000198">
    <property type="protein sequence ID" value="GFP37872.1"/>
    <property type="molecule type" value="Genomic_DNA"/>
</dbReference>
<dbReference type="InterPro" id="IPR027417">
    <property type="entry name" value="P-loop_NTPase"/>
</dbReference>
<dbReference type="AlphaFoldDB" id="A0A6V8PZF8"/>
<dbReference type="CDD" id="cd05388">
    <property type="entry name" value="CobB_N"/>
    <property type="match status" value="1"/>
</dbReference>
<organism evidence="2 3">
    <name type="scientific">Candidatus Hakubella thermalkaliphila</name>
    <dbReference type="NCBI Taxonomy" id="2754717"/>
    <lineage>
        <taxon>Bacteria</taxon>
        <taxon>Bacillati</taxon>
        <taxon>Actinomycetota</taxon>
        <taxon>Actinomycetota incertae sedis</taxon>
        <taxon>Candidatus Hakubellales</taxon>
        <taxon>Candidatus Hakubellaceae</taxon>
        <taxon>Candidatus Hakubella</taxon>
    </lineage>
</organism>
<gene>
    <name evidence="2" type="ORF">HKBW3S44_01552</name>
</gene>
<dbReference type="Pfam" id="PF01656">
    <property type="entry name" value="CbiA"/>
    <property type="match status" value="1"/>
</dbReference>